<evidence type="ECO:0000259" key="4">
    <source>
        <dbReference type="Pfam" id="PF03065"/>
    </source>
</evidence>
<dbReference type="Proteomes" id="UP000648239">
    <property type="component" value="Unassembled WGS sequence"/>
</dbReference>
<name>A0A8J6XVJ2_9BACT</name>
<organism evidence="5 6">
    <name type="scientific">Candidatus Polarisedimenticola svalbardensis</name>
    <dbReference type="NCBI Taxonomy" id="2886004"/>
    <lineage>
        <taxon>Bacteria</taxon>
        <taxon>Pseudomonadati</taxon>
        <taxon>Acidobacteriota</taxon>
        <taxon>Candidatus Polarisedimenticolia</taxon>
        <taxon>Candidatus Polarisedimenticolales</taxon>
        <taxon>Candidatus Polarisedimenticolaceae</taxon>
        <taxon>Candidatus Polarisedimenticola</taxon>
    </lineage>
</organism>
<protein>
    <submittedName>
        <fullName evidence="5">DUF3536 domain-containing protein</fullName>
    </submittedName>
</protein>
<dbReference type="Pfam" id="PF03065">
    <property type="entry name" value="Glyco_hydro_57"/>
    <property type="match status" value="1"/>
</dbReference>
<comment type="similarity">
    <text evidence="1 3">Belongs to the glycosyl hydrolase 57 family.</text>
</comment>
<dbReference type="InterPro" id="IPR021923">
    <property type="entry name" value="DUF3536"/>
</dbReference>
<sequence>MSKPDRCICIHGHFYQPPRENPWTGRVEAQPSAAPFHDWNARITDECYRPNGESRILDDEDQVEAVVNNYASISFNFGPTLLAWLEAHAPMAYARILLADRDSAALFGDHGSALAQAYSHMIMPLADDRDLRTQVLWGMEDFRHRFGREPEGMWLPETAVDIPTLEEMAGAGILFTILEPGQASRFREIGQEEWQEVAEGGIDPSRPYTVHLPSGRSMALFFYDGPISRGVAFENLLDDGTVFAERLMSGFDDSRNRAQLAHIATDGESYGHHHRHGDMALAFALRRIRRDKEARTVNYGQYLELHPPDHEVEIHENTAWSCAHGIERWRSDCGCETGLNQDWNQAWREPLRKALDRLRDRLRLPFEAAGAALYHDPWLAREDYIRVILAPGKDSEDRFLAQHASAFLDEDRRSRALDLMELQHHAMLMFTSCGWFFDDLAGLEGVQILRYAGRAIQLAEHLFGDDFTEPFLVDLEPAVSNDPVNGNGRQLFEREVAPLSSR</sequence>
<proteinExistence type="inferred from homology"/>
<dbReference type="InterPro" id="IPR011330">
    <property type="entry name" value="Glyco_hydro/deAcase_b/a-brl"/>
</dbReference>
<dbReference type="Gene3D" id="3.20.110.10">
    <property type="entry name" value="Glycoside hydrolase 38, N terminal domain"/>
    <property type="match status" value="1"/>
</dbReference>
<evidence type="ECO:0000256" key="3">
    <source>
        <dbReference type="RuleBase" id="RU361196"/>
    </source>
</evidence>
<dbReference type="PANTHER" id="PTHR36306">
    <property type="entry name" value="ALPHA-AMYLASE-RELATED-RELATED"/>
    <property type="match status" value="1"/>
</dbReference>
<feature type="domain" description="Glycoside hydrolase family 57 N-terminal" evidence="4">
    <location>
        <begin position="114"/>
        <end position="313"/>
    </location>
</feature>
<evidence type="ECO:0000313" key="5">
    <source>
        <dbReference type="EMBL" id="MBD3867281.1"/>
    </source>
</evidence>
<dbReference type="AlphaFoldDB" id="A0A8J6XVJ2"/>
<dbReference type="GO" id="GO:0003824">
    <property type="term" value="F:catalytic activity"/>
    <property type="evidence" value="ECO:0007669"/>
    <property type="project" value="InterPro"/>
</dbReference>
<dbReference type="InterPro" id="IPR027291">
    <property type="entry name" value="Glyco_hydro_38_N_sf"/>
</dbReference>
<comment type="caution">
    <text evidence="5">The sequence shown here is derived from an EMBL/GenBank/DDBJ whole genome shotgun (WGS) entry which is preliminary data.</text>
</comment>
<dbReference type="Pfam" id="PF12055">
    <property type="entry name" value="DUF3536"/>
    <property type="match status" value="1"/>
</dbReference>
<dbReference type="SUPFAM" id="SSF88713">
    <property type="entry name" value="Glycoside hydrolase/deacetylase"/>
    <property type="match status" value="1"/>
</dbReference>
<evidence type="ECO:0000256" key="2">
    <source>
        <dbReference type="ARBA" id="ARBA00023277"/>
    </source>
</evidence>
<evidence type="ECO:0000313" key="6">
    <source>
        <dbReference type="Proteomes" id="UP000648239"/>
    </source>
</evidence>
<dbReference type="PANTHER" id="PTHR36306:SF3">
    <property type="entry name" value="GLYCOSIDE HYDROLASE FAMILY 57"/>
    <property type="match status" value="1"/>
</dbReference>
<evidence type="ECO:0000256" key="1">
    <source>
        <dbReference type="ARBA" id="ARBA00006821"/>
    </source>
</evidence>
<dbReference type="InterPro" id="IPR052046">
    <property type="entry name" value="GH57_Enzymes"/>
</dbReference>
<gene>
    <name evidence="5" type="ORF">IFK94_04065</name>
</gene>
<dbReference type="CDD" id="cd10797">
    <property type="entry name" value="GH57N_APU_like_1"/>
    <property type="match status" value="1"/>
</dbReference>
<reference evidence="5 6" key="1">
    <citation type="submission" date="2020-08" db="EMBL/GenBank/DDBJ databases">
        <title>Acidobacteriota in marine sediments use diverse sulfur dissimilation pathways.</title>
        <authorList>
            <person name="Wasmund K."/>
        </authorList>
    </citation>
    <scope>NUCLEOTIDE SEQUENCE [LARGE SCALE GENOMIC DNA]</scope>
    <source>
        <strain evidence="5">MAG AM4</strain>
    </source>
</reference>
<dbReference type="GO" id="GO:0005975">
    <property type="term" value="P:carbohydrate metabolic process"/>
    <property type="evidence" value="ECO:0007669"/>
    <property type="project" value="InterPro"/>
</dbReference>
<dbReference type="EMBL" id="JACXWD010000008">
    <property type="protein sequence ID" value="MBD3867281.1"/>
    <property type="molecule type" value="Genomic_DNA"/>
</dbReference>
<accession>A0A8J6XVJ2</accession>
<dbReference type="InterPro" id="IPR004300">
    <property type="entry name" value="Glyco_hydro_57_N"/>
</dbReference>
<keyword evidence="2 3" id="KW-0119">Carbohydrate metabolism</keyword>